<dbReference type="AlphaFoldDB" id="A0AA38T768"/>
<protein>
    <submittedName>
        <fullName evidence="1">Uncharacterized protein</fullName>
    </submittedName>
</protein>
<comment type="caution">
    <text evidence="1">The sequence shown here is derived from an EMBL/GenBank/DDBJ whole genome shotgun (WGS) entry which is preliminary data.</text>
</comment>
<sequence>MVTKFKCMPPDVGLYFNFLFCNLLWEQEYEIRSKKGTSQLKGKNKANHLKAFFPSINIIIEEQATAQEGNPPYSNTVDYLLVSITHSSGIILIEENKASK</sequence>
<organism evidence="1 2">
    <name type="scientific">Centaurea solstitialis</name>
    <name type="common">yellow star-thistle</name>
    <dbReference type="NCBI Taxonomy" id="347529"/>
    <lineage>
        <taxon>Eukaryota</taxon>
        <taxon>Viridiplantae</taxon>
        <taxon>Streptophyta</taxon>
        <taxon>Embryophyta</taxon>
        <taxon>Tracheophyta</taxon>
        <taxon>Spermatophyta</taxon>
        <taxon>Magnoliopsida</taxon>
        <taxon>eudicotyledons</taxon>
        <taxon>Gunneridae</taxon>
        <taxon>Pentapetalae</taxon>
        <taxon>asterids</taxon>
        <taxon>campanulids</taxon>
        <taxon>Asterales</taxon>
        <taxon>Asteraceae</taxon>
        <taxon>Carduoideae</taxon>
        <taxon>Cardueae</taxon>
        <taxon>Centaureinae</taxon>
        <taxon>Centaurea</taxon>
    </lineage>
</organism>
<evidence type="ECO:0000313" key="1">
    <source>
        <dbReference type="EMBL" id="KAJ9546087.1"/>
    </source>
</evidence>
<dbReference type="Proteomes" id="UP001172457">
    <property type="component" value="Chromosome 6"/>
</dbReference>
<gene>
    <name evidence="1" type="ORF">OSB04_025794</name>
</gene>
<accession>A0AA38T768</accession>
<proteinExistence type="predicted"/>
<dbReference type="EMBL" id="JARYMX010000006">
    <property type="protein sequence ID" value="KAJ9546087.1"/>
    <property type="molecule type" value="Genomic_DNA"/>
</dbReference>
<name>A0AA38T768_9ASTR</name>
<evidence type="ECO:0000313" key="2">
    <source>
        <dbReference type="Proteomes" id="UP001172457"/>
    </source>
</evidence>
<reference evidence="1" key="1">
    <citation type="submission" date="2023-03" db="EMBL/GenBank/DDBJ databases">
        <title>Chromosome-scale reference genome and RAD-based genetic map of yellow starthistle (Centaurea solstitialis) reveal putative structural variation and QTLs associated with invader traits.</title>
        <authorList>
            <person name="Reatini B."/>
            <person name="Cang F.A."/>
            <person name="Jiang Q."/>
            <person name="Mckibben M.T.W."/>
            <person name="Barker M.S."/>
            <person name="Rieseberg L.H."/>
            <person name="Dlugosch K.M."/>
        </authorList>
    </citation>
    <scope>NUCLEOTIDE SEQUENCE</scope>
    <source>
        <strain evidence="1">CAN-66</strain>
        <tissue evidence="1">Leaf</tissue>
    </source>
</reference>
<keyword evidence="2" id="KW-1185">Reference proteome</keyword>